<dbReference type="GO" id="GO:0004017">
    <property type="term" value="F:AMP kinase activity"/>
    <property type="evidence" value="ECO:0007669"/>
    <property type="project" value="InterPro"/>
</dbReference>
<proteinExistence type="inferred from homology"/>
<evidence type="ECO:0000256" key="3">
    <source>
        <dbReference type="ARBA" id="ARBA00022777"/>
    </source>
</evidence>
<comment type="similarity">
    <text evidence="6">Belongs to the adenylate kinase family.</text>
</comment>
<dbReference type="InterPro" id="IPR000850">
    <property type="entry name" value="Adenylat/UMP-CMP_kin"/>
</dbReference>
<dbReference type="HAMAP" id="MF_00235">
    <property type="entry name" value="Adenylate_kinase_Adk"/>
    <property type="match status" value="1"/>
</dbReference>
<dbReference type="Ensembl" id="ENSSSCT00030038517.1">
    <property type="protein sequence ID" value="ENSSSCP00030017709.1"/>
    <property type="gene ID" value="ENSSSCG00030027548.1"/>
</dbReference>
<comment type="catalytic activity">
    <reaction evidence="5">
        <text>GTP + AMP = GDP + ADP</text>
        <dbReference type="Rhea" id="RHEA:29863"/>
        <dbReference type="ChEBI" id="CHEBI:37565"/>
        <dbReference type="ChEBI" id="CHEBI:58189"/>
        <dbReference type="ChEBI" id="CHEBI:456215"/>
        <dbReference type="ChEBI" id="CHEBI:456216"/>
    </reaction>
</comment>
<dbReference type="Proteomes" id="UP000694570">
    <property type="component" value="Unplaced"/>
</dbReference>
<feature type="transmembrane region" description="Helical" evidence="7">
    <location>
        <begin position="181"/>
        <end position="204"/>
    </location>
</feature>
<dbReference type="Ensembl" id="ENSSSCT00050106310.1">
    <property type="protein sequence ID" value="ENSSSCP00050046929.1"/>
    <property type="gene ID" value="ENSSSCG00050077201.1"/>
</dbReference>
<keyword evidence="2" id="KW-0547">Nucleotide-binding</keyword>
<dbReference type="AlphaFoldDB" id="A0A8D0WAT3"/>
<dbReference type="Proteomes" id="UP000694571">
    <property type="component" value="Unplaced"/>
</dbReference>
<keyword evidence="3 6" id="KW-0418">Kinase</keyword>
<dbReference type="InterPro" id="IPR006259">
    <property type="entry name" value="Adenyl_kin_sub"/>
</dbReference>
<keyword evidence="7" id="KW-0472">Membrane</keyword>
<dbReference type="PANTHER" id="PTHR23359">
    <property type="entry name" value="NUCLEOTIDE KINASE"/>
    <property type="match status" value="1"/>
</dbReference>
<sequence>MAPNVTASEPAQEGPKGIRAVLLGPPGAGKGTQAPRLAENFCVCHLATGDMLRAMVASGSELGKKLKATMDAGKLVSDEMVVELIEKNLETPPCKNGFLLDGFPRTVRQAEMLDDLMEKRKEKLDSVIEFSIPDALLIRRITGRLIHPKSGRSYHEEFNPPKEPMKDDVCKLRTGNFLPSPFFLCFFLFFFFFFSSLVISSSLYSYQYNFLTMRNITVMSITWAVAHLSSVSPSGLLSDLEPVLATAQCPVCACLLSRAAPFCHHGNLNGQQVRRKWKPQIRAGVGRIVLRRGLFTSPVSEKYPLPLAMLLCHPDSEALGWINIAKFL</sequence>
<dbReference type="SUPFAM" id="SSF52540">
    <property type="entry name" value="P-loop containing nucleoside triphosphate hydrolases"/>
    <property type="match status" value="1"/>
</dbReference>
<evidence type="ECO:0000256" key="4">
    <source>
        <dbReference type="ARBA" id="ARBA00047210"/>
    </source>
</evidence>
<dbReference type="InterPro" id="IPR033690">
    <property type="entry name" value="Adenylat_kinase_CS"/>
</dbReference>
<dbReference type="FunFam" id="3.40.50.300:FF:000106">
    <property type="entry name" value="Adenylate kinase mitochondrial"/>
    <property type="match status" value="1"/>
</dbReference>
<evidence type="ECO:0000256" key="7">
    <source>
        <dbReference type="SAM" id="Phobius"/>
    </source>
</evidence>
<reference evidence="8" key="1">
    <citation type="submission" date="2025-05" db="UniProtKB">
        <authorList>
            <consortium name="Ensembl"/>
        </authorList>
    </citation>
    <scope>IDENTIFICATION</scope>
</reference>
<dbReference type="CDD" id="cd01428">
    <property type="entry name" value="ADK"/>
    <property type="match status" value="1"/>
</dbReference>
<evidence type="ECO:0000256" key="5">
    <source>
        <dbReference type="ARBA" id="ARBA00048191"/>
    </source>
</evidence>
<name>A0A8D0WAT3_PIG</name>
<evidence type="ECO:0000256" key="6">
    <source>
        <dbReference type="RuleBase" id="RU003330"/>
    </source>
</evidence>
<keyword evidence="7" id="KW-0812">Transmembrane</keyword>
<accession>A0A8D0WAT3</accession>
<gene>
    <name evidence="8" type="primary">AK2</name>
</gene>
<evidence type="ECO:0000313" key="8">
    <source>
        <dbReference type="Ensembl" id="ENSSSCP00030017709.1"/>
    </source>
</evidence>
<dbReference type="Pfam" id="PF00406">
    <property type="entry name" value="ADK"/>
    <property type="match status" value="1"/>
</dbReference>
<evidence type="ECO:0000256" key="2">
    <source>
        <dbReference type="ARBA" id="ARBA00022741"/>
    </source>
</evidence>
<dbReference type="NCBIfam" id="TIGR01351">
    <property type="entry name" value="adk"/>
    <property type="match status" value="1"/>
</dbReference>
<dbReference type="PRINTS" id="PR00094">
    <property type="entry name" value="ADENYLTKNASE"/>
</dbReference>
<dbReference type="Gene3D" id="3.40.50.300">
    <property type="entry name" value="P-loop containing nucleotide triphosphate hydrolases"/>
    <property type="match status" value="1"/>
</dbReference>
<evidence type="ECO:0000256" key="1">
    <source>
        <dbReference type="ARBA" id="ARBA00022679"/>
    </source>
</evidence>
<keyword evidence="1 6" id="KW-0808">Transferase</keyword>
<keyword evidence="7" id="KW-1133">Transmembrane helix</keyword>
<dbReference type="PROSITE" id="PS00113">
    <property type="entry name" value="ADENYLATE_KINASE"/>
    <property type="match status" value="1"/>
</dbReference>
<dbReference type="InterPro" id="IPR027417">
    <property type="entry name" value="P-loop_NTPase"/>
</dbReference>
<evidence type="ECO:0000313" key="9">
    <source>
        <dbReference type="Proteomes" id="UP000694570"/>
    </source>
</evidence>
<protein>
    <recommendedName>
        <fullName evidence="4">Adenylate kinase 3</fullName>
    </recommendedName>
</protein>
<organism evidence="8 9">
    <name type="scientific">Sus scrofa</name>
    <name type="common">Pig</name>
    <dbReference type="NCBI Taxonomy" id="9823"/>
    <lineage>
        <taxon>Eukaryota</taxon>
        <taxon>Metazoa</taxon>
        <taxon>Chordata</taxon>
        <taxon>Craniata</taxon>
        <taxon>Vertebrata</taxon>
        <taxon>Euteleostomi</taxon>
        <taxon>Mammalia</taxon>
        <taxon>Eutheria</taxon>
        <taxon>Laurasiatheria</taxon>
        <taxon>Artiodactyla</taxon>
        <taxon>Suina</taxon>
        <taxon>Suidae</taxon>
        <taxon>Sus</taxon>
    </lineage>
</organism>
<dbReference type="GO" id="GO:0005524">
    <property type="term" value="F:ATP binding"/>
    <property type="evidence" value="ECO:0007669"/>
    <property type="project" value="InterPro"/>
</dbReference>